<dbReference type="Pfam" id="PF13692">
    <property type="entry name" value="Glyco_trans_1_4"/>
    <property type="match status" value="1"/>
</dbReference>
<comment type="catalytic activity">
    <reaction evidence="1">
        <text>[(1-&gt;4)-alpha-D-glucosyl](n) + ADP-alpha-D-glucose = [(1-&gt;4)-alpha-D-glucosyl](n+1) + ADP + H(+)</text>
        <dbReference type="Rhea" id="RHEA:18189"/>
        <dbReference type="Rhea" id="RHEA-COMP:9584"/>
        <dbReference type="Rhea" id="RHEA-COMP:9587"/>
        <dbReference type="ChEBI" id="CHEBI:15378"/>
        <dbReference type="ChEBI" id="CHEBI:15444"/>
        <dbReference type="ChEBI" id="CHEBI:57498"/>
        <dbReference type="ChEBI" id="CHEBI:456216"/>
        <dbReference type="EC" id="2.4.1.21"/>
    </reaction>
</comment>
<evidence type="ECO:0000256" key="2">
    <source>
        <dbReference type="ARBA" id="ARBA00012588"/>
    </source>
</evidence>
<evidence type="ECO:0000256" key="1">
    <source>
        <dbReference type="ARBA" id="ARBA00001478"/>
    </source>
</evidence>
<evidence type="ECO:0000256" key="5">
    <source>
        <dbReference type="SAM" id="MobiDB-lite"/>
    </source>
</evidence>
<gene>
    <name evidence="7" type="ORF">ACFQY0_02170</name>
</gene>
<dbReference type="Pfam" id="PF08323">
    <property type="entry name" value="Glyco_transf_5"/>
    <property type="match status" value="1"/>
</dbReference>
<evidence type="ECO:0000256" key="3">
    <source>
        <dbReference type="ARBA" id="ARBA00022676"/>
    </source>
</evidence>
<dbReference type="Gene3D" id="3.40.50.2000">
    <property type="entry name" value="Glycogen Phosphorylase B"/>
    <property type="match status" value="2"/>
</dbReference>
<evidence type="ECO:0000259" key="6">
    <source>
        <dbReference type="Pfam" id="PF08323"/>
    </source>
</evidence>
<dbReference type="PANTHER" id="PTHR45825:SF11">
    <property type="entry name" value="ALPHA AMYLASE DOMAIN-CONTAINING PROTEIN"/>
    <property type="match status" value="1"/>
</dbReference>
<dbReference type="EMBL" id="JBHTBS010000001">
    <property type="protein sequence ID" value="MFC7335970.1"/>
    <property type="molecule type" value="Genomic_DNA"/>
</dbReference>
<evidence type="ECO:0000313" key="8">
    <source>
        <dbReference type="Proteomes" id="UP001596472"/>
    </source>
</evidence>
<keyword evidence="4 7" id="KW-0808">Transferase</keyword>
<reference evidence="8" key="1">
    <citation type="journal article" date="2019" name="Int. J. Syst. Evol. Microbiol.">
        <title>The Global Catalogue of Microorganisms (GCM) 10K type strain sequencing project: providing services to taxonomists for standard genome sequencing and annotation.</title>
        <authorList>
            <consortium name="The Broad Institute Genomics Platform"/>
            <consortium name="The Broad Institute Genome Sequencing Center for Infectious Disease"/>
            <person name="Wu L."/>
            <person name="Ma J."/>
        </authorList>
    </citation>
    <scope>NUCLEOTIDE SEQUENCE [LARGE SCALE GENOMIC DNA]</scope>
    <source>
        <strain evidence="8">CGMCC 4.1467</strain>
    </source>
</reference>
<dbReference type="GO" id="GO:0009011">
    <property type="term" value="F:alpha-1,4-glucan glucosyltransferase (ADP-glucose donor) activity"/>
    <property type="evidence" value="ECO:0007669"/>
    <property type="project" value="UniProtKB-EC"/>
</dbReference>
<organism evidence="7 8">
    <name type="scientific">Haloferula chungangensis</name>
    <dbReference type="NCBI Taxonomy" id="1048331"/>
    <lineage>
        <taxon>Bacteria</taxon>
        <taxon>Pseudomonadati</taxon>
        <taxon>Verrucomicrobiota</taxon>
        <taxon>Verrucomicrobiia</taxon>
        <taxon>Verrucomicrobiales</taxon>
        <taxon>Verrucomicrobiaceae</taxon>
        <taxon>Haloferula</taxon>
    </lineage>
</organism>
<dbReference type="Proteomes" id="UP001596472">
    <property type="component" value="Unassembled WGS sequence"/>
</dbReference>
<comment type="caution">
    <text evidence="7">The sequence shown here is derived from an EMBL/GenBank/DDBJ whole genome shotgun (WGS) entry which is preliminary data.</text>
</comment>
<accession>A0ABW2L475</accession>
<keyword evidence="8" id="KW-1185">Reference proteome</keyword>
<evidence type="ECO:0000256" key="4">
    <source>
        <dbReference type="ARBA" id="ARBA00022679"/>
    </source>
</evidence>
<feature type="region of interest" description="Disordered" evidence="5">
    <location>
        <begin position="22"/>
        <end position="45"/>
    </location>
</feature>
<proteinExistence type="predicted"/>
<sequence length="531" mass="59090">MPNDPPDVKTLIDNQQIKIPAKRTKDRPGMIASVGSLPSQKPGSKRKRLKVLLVTPEISESSFLATNGKHAPCVKAGGLADVSALLLDSLSDAGADVHLALPHFRSLFEPGPKGHSRRLHLCKDREFFYRKSVYDGCQHSNLRASLAFQRDVIMYVIPKIRPDIVHCHDWMTGLIPAAARSMGISSIFTMHNLHDETTTLAEIEDRGIDSATFWSHLYYGHYPHSYEETRNHNSLSMLGSGILAADRINTVSPSFLSELADGGHNTPWQVADAVKGKIGAGHAAGILNSLPDRCSPRKDRFIYRQYHASSHIAGKGENKVELQRILGLDQNPEAPLLFWPSRLDPMQKGCQLLAEILQQVVSDYWDSGLQVVFVADGPFARHFENIIKIGGLHRRVGIRSFHEPISCLGYAASDFLLMPSSFEPCGLAQMIGLRYGSLPIAHRTGGLRDTIQSLDATNQKGNGFLFEVHDSGGLRWAIDRAMEFHQLPEEIRFANRCRIMNEADQAFSPRKMIAEYLNLYRSLIPLHAPSR</sequence>
<protein>
    <recommendedName>
        <fullName evidence="2">starch synthase</fullName>
        <ecNumber evidence="2">2.4.1.21</ecNumber>
    </recommendedName>
</protein>
<evidence type="ECO:0000313" key="7">
    <source>
        <dbReference type="EMBL" id="MFC7335970.1"/>
    </source>
</evidence>
<dbReference type="RefSeq" id="WP_379708612.1">
    <property type="nucleotide sequence ID" value="NZ_JBHTBS010000001.1"/>
</dbReference>
<dbReference type="PANTHER" id="PTHR45825">
    <property type="entry name" value="GRANULE-BOUND STARCH SYNTHASE 1, CHLOROPLASTIC/AMYLOPLASTIC"/>
    <property type="match status" value="1"/>
</dbReference>
<dbReference type="SUPFAM" id="SSF53756">
    <property type="entry name" value="UDP-Glycosyltransferase/glycogen phosphorylase"/>
    <property type="match status" value="1"/>
</dbReference>
<dbReference type="EC" id="2.4.1.21" evidence="2"/>
<dbReference type="InterPro" id="IPR013534">
    <property type="entry name" value="Starch_synth_cat_dom"/>
</dbReference>
<feature type="domain" description="Starch synthase catalytic" evidence="6">
    <location>
        <begin position="50"/>
        <end position="261"/>
    </location>
</feature>
<name>A0ABW2L475_9BACT</name>
<keyword evidence="3 7" id="KW-0328">Glycosyltransferase</keyword>